<dbReference type="EMBL" id="JAACXV010000179">
    <property type="protein sequence ID" value="KAF7282292.1"/>
    <property type="molecule type" value="Genomic_DNA"/>
</dbReference>
<dbReference type="InterPro" id="IPR029325">
    <property type="entry name" value="ITPR-bd"/>
</dbReference>
<dbReference type="PANTHER" id="PTHR17469">
    <property type="entry name" value="SPERM SPECIFIC ANTIGEN 2-RELATED"/>
    <property type="match status" value="1"/>
</dbReference>
<organism evidence="3 4">
    <name type="scientific">Rhynchophorus ferrugineus</name>
    <name type="common">Red palm weevil</name>
    <name type="synonym">Curculio ferrugineus</name>
    <dbReference type="NCBI Taxonomy" id="354439"/>
    <lineage>
        <taxon>Eukaryota</taxon>
        <taxon>Metazoa</taxon>
        <taxon>Ecdysozoa</taxon>
        <taxon>Arthropoda</taxon>
        <taxon>Hexapoda</taxon>
        <taxon>Insecta</taxon>
        <taxon>Pterygota</taxon>
        <taxon>Neoptera</taxon>
        <taxon>Endopterygota</taxon>
        <taxon>Coleoptera</taxon>
        <taxon>Polyphaga</taxon>
        <taxon>Cucujiformia</taxon>
        <taxon>Curculionidae</taxon>
        <taxon>Dryophthorinae</taxon>
        <taxon>Rhynchophorus</taxon>
    </lineage>
</organism>
<dbReference type="SMART" id="SM01257">
    <property type="entry name" value="KRAP_IP3R_bind"/>
    <property type="match status" value="1"/>
</dbReference>
<evidence type="ECO:0000313" key="3">
    <source>
        <dbReference type="EMBL" id="KAF7282292.1"/>
    </source>
</evidence>
<evidence type="ECO:0000259" key="2">
    <source>
        <dbReference type="SMART" id="SM01257"/>
    </source>
</evidence>
<gene>
    <name evidence="3" type="ORF">GWI33_002867</name>
</gene>
<reference evidence="3" key="1">
    <citation type="submission" date="2020-08" db="EMBL/GenBank/DDBJ databases">
        <title>Genome sequencing and assembly of the red palm weevil Rhynchophorus ferrugineus.</title>
        <authorList>
            <person name="Dias G.B."/>
            <person name="Bergman C.M."/>
            <person name="Manee M."/>
        </authorList>
    </citation>
    <scope>NUCLEOTIDE SEQUENCE</scope>
    <source>
        <strain evidence="3">AA-2017</strain>
        <tissue evidence="3">Whole larva</tissue>
    </source>
</reference>
<proteinExistence type="predicted"/>
<feature type="domain" description="ITPR-interacting" evidence="2">
    <location>
        <begin position="55"/>
        <end position="151"/>
    </location>
</feature>
<evidence type="ECO:0000313" key="4">
    <source>
        <dbReference type="Proteomes" id="UP000625711"/>
    </source>
</evidence>
<dbReference type="AlphaFoldDB" id="A0A834INL1"/>
<keyword evidence="4" id="KW-1185">Reference proteome</keyword>
<accession>A0A834INL1</accession>
<dbReference type="Pfam" id="PF14722">
    <property type="entry name" value="KRAP_IP3R_bind"/>
    <property type="match status" value="1"/>
</dbReference>
<evidence type="ECO:0000256" key="1">
    <source>
        <dbReference type="SAM" id="MobiDB-lite"/>
    </source>
</evidence>
<protein>
    <recommendedName>
        <fullName evidence="2">ITPR-interacting domain-containing protein</fullName>
    </recommendedName>
</protein>
<dbReference type="PANTHER" id="PTHR17469:SF15">
    <property type="entry name" value="ITPR-INTERACTING DOMAIN-CONTAINING PROTEIN"/>
    <property type="match status" value="1"/>
</dbReference>
<name>A0A834INL1_RHYFE</name>
<dbReference type="Proteomes" id="UP000625711">
    <property type="component" value="Unassembled WGS sequence"/>
</dbReference>
<dbReference type="OrthoDB" id="6088188at2759"/>
<feature type="region of interest" description="Disordered" evidence="1">
    <location>
        <begin position="130"/>
        <end position="155"/>
    </location>
</feature>
<dbReference type="InterPro" id="IPR043444">
    <property type="entry name" value="TESPA1-like"/>
</dbReference>
<dbReference type="GO" id="GO:0005102">
    <property type="term" value="F:signaling receptor binding"/>
    <property type="evidence" value="ECO:0007669"/>
    <property type="project" value="InterPro"/>
</dbReference>
<comment type="caution">
    <text evidence="3">The sequence shown here is derived from an EMBL/GenBank/DDBJ whole genome shotgun (WGS) entry which is preliminary data.</text>
</comment>
<sequence length="155" mass="17548">MDSDNVINLVAKQSALTQQWLETLNTLQRNQVSQTQKSSVPNVYAAQQNFINRQKLLIRDSSFHSDDSQCSSVESVLELRRPDPEEVLLGLGFGPRKNSTIINRIPKRFLQPSKLIPHIDIDKFIEQYGESYSEPPQSAPPSPAKKRPKSCNCLK</sequence>